<accession>A0ABQ3QEX6</accession>
<keyword evidence="2" id="KW-1185">Reference proteome</keyword>
<name>A0ABQ3QEX6_9ACTN</name>
<proteinExistence type="predicted"/>
<gene>
    <name evidence="1" type="ORF">Sviol_01800</name>
</gene>
<comment type="caution">
    <text evidence="1">The sequence shown here is derived from an EMBL/GenBank/DDBJ whole genome shotgun (WGS) entry which is preliminary data.</text>
</comment>
<evidence type="ECO:0000313" key="1">
    <source>
        <dbReference type="EMBL" id="GHI35772.1"/>
    </source>
</evidence>
<protein>
    <submittedName>
        <fullName evidence="1">Uncharacterized protein</fullName>
    </submittedName>
</protein>
<evidence type="ECO:0000313" key="2">
    <source>
        <dbReference type="Proteomes" id="UP001050808"/>
    </source>
</evidence>
<reference evidence="1" key="1">
    <citation type="submission" date="2024-05" db="EMBL/GenBank/DDBJ databases">
        <title>Whole genome shotgun sequence of Streptomyces violascens NBRC 12920.</title>
        <authorList>
            <person name="Komaki H."/>
            <person name="Tamura T."/>
        </authorList>
    </citation>
    <scope>NUCLEOTIDE SEQUENCE</scope>
    <source>
        <strain evidence="1">NBRC 12920</strain>
    </source>
</reference>
<sequence length="91" mass="9889">MHLFPALLLLPAQGGDSPCRGHPALSREPTEHAYNSVFRADDDAPVNDQVWGMNTWCAPVRHLRRNDSGGMFDTYAEGFHAVGKTAGPVEG</sequence>
<dbReference type="EMBL" id="BNDY01000001">
    <property type="protein sequence ID" value="GHI35772.1"/>
    <property type="molecule type" value="Genomic_DNA"/>
</dbReference>
<organism evidence="1 2">
    <name type="scientific">Streptomyces violascens</name>
    <dbReference type="NCBI Taxonomy" id="67381"/>
    <lineage>
        <taxon>Bacteria</taxon>
        <taxon>Bacillati</taxon>
        <taxon>Actinomycetota</taxon>
        <taxon>Actinomycetes</taxon>
        <taxon>Kitasatosporales</taxon>
        <taxon>Streptomycetaceae</taxon>
        <taxon>Streptomyces</taxon>
    </lineage>
</organism>
<dbReference type="Proteomes" id="UP001050808">
    <property type="component" value="Unassembled WGS sequence"/>
</dbReference>